<accession>A0ABQ3Z5Q4</accession>
<sequence length="199" mass="21814">MVRLVRVRSDLLPMLRSPLMGELLAWIYLHPEMSYSAGELARQFKVSERSVGKEADRLSEAGLVREERRGNLRLLKADLHSPFARPLTELLAFNYGPAAVLAELIPALPGVDAAYLYGPWAARYLGAAGPPPRDVEVLVVGAPDHRELADAAGLAERRLGREVNVHCVSVAAWRARGGDPFPTANYAVLDGAANRRRSR</sequence>
<protein>
    <submittedName>
        <fullName evidence="1">ArsR family transcriptional regulator</fullName>
    </submittedName>
</protein>
<dbReference type="Proteomes" id="UP000637628">
    <property type="component" value="Unassembled WGS sequence"/>
</dbReference>
<reference evidence="1 2" key="1">
    <citation type="submission" date="2021-01" db="EMBL/GenBank/DDBJ databases">
        <title>Whole genome shotgun sequence of Actinoplanes durhamensis NBRC 14914.</title>
        <authorList>
            <person name="Komaki H."/>
            <person name="Tamura T."/>
        </authorList>
    </citation>
    <scope>NUCLEOTIDE SEQUENCE [LARGE SCALE GENOMIC DNA]</scope>
    <source>
        <strain evidence="1 2">NBRC 14914</strain>
    </source>
</reference>
<dbReference type="SUPFAM" id="SSF46785">
    <property type="entry name" value="Winged helix' DNA-binding domain"/>
    <property type="match status" value="1"/>
</dbReference>
<dbReference type="InterPro" id="IPR036390">
    <property type="entry name" value="WH_DNA-bd_sf"/>
</dbReference>
<gene>
    <name evidence="1" type="ORF">Adu01nite_65130</name>
</gene>
<dbReference type="InterPro" id="IPR036388">
    <property type="entry name" value="WH-like_DNA-bd_sf"/>
</dbReference>
<evidence type="ECO:0000313" key="1">
    <source>
        <dbReference type="EMBL" id="GIE05163.1"/>
    </source>
</evidence>
<dbReference type="EMBL" id="BOML01000052">
    <property type="protein sequence ID" value="GIE05163.1"/>
    <property type="molecule type" value="Genomic_DNA"/>
</dbReference>
<name>A0ABQ3Z5Q4_9ACTN</name>
<dbReference type="Gene3D" id="1.10.10.10">
    <property type="entry name" value="Winged helix-like DNA-binding domain superfamily/Winged helix DNA-binding domain"/>
    <property type="match status" value="1"/>
</dbReference>
<comment type="caution">
    <text evidence="1">The sequence shown here is derived from an EMBL/GenBank/DDBJ whole genome shotgun (WGS) entry which is preliminary data.</text>
</comment>
<organism evidence="1 2">
    <name type="scientific">Paractinoplanes durhamensis</name>
    <dbReference type="NCBI Taxonomy" id="113563"/>
    <lineage>
        <taxon>Bacteria</taxon>
        <taxon>Bacillati</taxon>
        <taxon>Actinomycetota</taxon>
        <taxon>Actinomycetes</taxon>
        <taxon>Micromonosporales</taxon>
        <taxon>Micromonosporaceae</taxon>
        <taxon>Paractinoplanes</taxon>
    </lineage>
</organism>
<evidence type="ECO:0000313" key="2">
    <source>
        <dbReference type="Proteomes" id="UP000637628"/>
    </source>
</evidence>
<keyword evidence="2" id="KW-1185">Reference proteome</keyword>
<proteinExistence type="predicted"/>